<evidence type="ECO:0000256" key="1">
    <source>
        <dbReference type="SAM" id="MobiDB-lite"/>
    </source>
</evidence>
<feature type="transmembrane region" description="Helical" evidence="2">
    <location>
        <begin position="91"/>
        <end position="116"/>
    </location>
</feature>
<feature type="region of interest" description="Disordered" evidence="1">
    <location>
        <begin position="1"/>
        <end position="30"/>
    </location>
</feature>
<protein>
    <submittedName>
        <fullName evidence="3">Uncharacterized protein</fullName>
    </submittedName>
</protein>
<dbReference type="EMBL" id="VSWD01000011">
    <property type="protein sequence ID" value="KAK3087292.1"/>
    <property type="molecule type" value="Genomic_DNA"/>
</dbReference>
<organism evidence="3 4">
    <name type="scientific">Pinctada imbricata</name>
    <name type="common">Atlantic pearl-oyster</name>
    <name type="synonym">Pinctada martensii</name>
    <dbReference type="NCBI Taxonomy" id="66713"/>
    <lineage>
        <taxon>Eukaryota</taxon>
        <taxon>Metazoa</taxon>
        <taxon>Spiralia</taxon>
        <taxon>Lophotrochozoa</taxon>
        <taxon>Mollusca</taxon>
        <taxon>Bivalvia</taxon>
        <taxon>Autobranchia</taxon>
        <taxon>Pteriomorphia</taxon>
        <taxon>Pterioida</taxon>
        <taxon>Pterioidea</taxon>
        <taxon>Pteriidae</taxon>
        <taxon>Pinctada</taxon>
    </lineage>
</organism>
<evidence type="ECO:0000313" key="4">
    <source>
        <dbReference type="Proteomes" id="UP001186944"/>
    </source>
</evidence>
<keyword evidence="2" id="KW-0472">Membrane</keyword>
<feature type="transmembrane region" description="Helical" evidence="2">
    <location>
        <begin position="154"/>
        <end position="177"/>
    </location>
</feature>
<sequence>MKKNSVSQTPQNKQNWADNKWHSTSKKTNNVKILEPAKTSKNIEKLDLRNGYVPGLLPSRKFTEDQKKIEKRKKARLRTAMTQLSNCTRTLGIVTVILLLLSFALTLVGAATPYWFDVGSYTKGLFQYCSTENSVCDDVSAYLTTDKAKSTWRLVTSLVLVGASLLLIASVCLCCFLNGKEVTYARGCFGVTTLIIMIAGSGTAIGGMVVMTTYYIDDGQSYTLNWSYYLCAVGAGLSFLAFCAFFIYMYLFAWGKRKDKD</sequence>
<feature type="transmembrane region" description="Helical" evidence="2">
    <location>
        <begin position="226"/>
        <end position="251"/>
    </location>
</feature>
<keyword evidence="4" id="KW-1185">Reference proteome</keyword>
<keyword evidence="2" id="KW-1133">Transmembrane helix</keyword>
<dbReference type="Gene3D" id="1.20.140.150">
    <property type="match status" value="1"/>
</dbReference>
<feature type="compositionally biased region" description="Polar residues" evidence="1">
    <location>
        <begin position="1"/>
        <end position="17"/>
    </location>
</feature>
<reference evidence="3" key="1">
    <citation type="submission" date="2019-08" db="EMBL/GenBank/DDBJ databases">
        <title>The improved chromosome-level genome for the pearl oyster Pinctada fucata martensii using PacBio sequencing and Hi-C.</title>
        <authorList>
            <person name="Zheng Z."/>
        </authorList>
    </citation>
    <scope>NUCLEOTIDE SEQUENCE</scope>
    <source>
        <strain evidence="3">ZZ-2019</strain>
        <tissue evidence="3">Adductor muscle</tissue>
    </source>
</reference>
<feature type="transmembrane region" description="Helical" evidence="2">
    <location>
        <begin position="189"/>
        <end position="214"/>
    </location>
</feature>
<evidence type="ECO:0000313" key="3">
    <source>
        <dbReference type="EMBL" id="KAK3087292.1"/>
    </source>
</evidence>
<dbReference type="Proteomes" id="UP001186944">
    <property type="component" value="Unassembled WGS sequence"/>
</dbReference>
<gene>
    <name evidence="3" type="ORF">FSP39_004309</name>
</gene>
<name>A0AA88XL43_PINIB</name>
<dbReference type="AlphaFoldDB" id="A0AA88XL43"/>
<keyword evidence="2" id="KW-0812">Transmembrane</keyword>
<accession>A0AA88XL43</accession>
<comment type="caution">
    <text evidence="3">The sequence shown here is derived from an EMBL/GenBank/DDBJ whole genome shotgun (WGS) entry which is preliminary data.</text>
</comment>
<proteinExistence type="predicted"/>
<evidence type="ECO:0000256" key="2">
    <source>
        <dbReference type="SAM" id="Phobius"/>
    </source>
</evidence>